<organism evidence="1 2">
    <name type="scientific">Portunus trituberculatus</name>
    <name type="common">Swimming crab</name>
    <name type="synonym">Neptunus trituberculatus</name>
    <dbReference type="NCBI Taxonomy" id="210409"/>
    <lineage>
        <taxon>Eukaryota</taxon>
        <taxon>Metazoa</taxon>
        <taxon>Ecdysozoa</taxon>
        <taxon>Arthropoda</taxon>
        <taxon>Crustacea</taxon>
        <taxon>Multicrustacea</taxon>
        <taxon>Malacostraca</taxon>
        <taxon>Eumalacostraca</taxon>
        <taxon>Eucarida</taxon>
        <taxon>Decapoda</taxon>
        <taxon>Pleocyemata</taxon>
        <taxon>Brachyura</taxon>
        <taxon>Eubrachyura</taxon>
        <taxon>Portunoidea</taxon>
        <taxon>Portunidae</taxon>
        <taxon>Portuninae</taxon>
        <taxon>Portunus</taxon>
    </lineage>
</organism>
<comment type="caution">
    <text evidence="1">The sequence shown here is derived from an EMBL/GenBank/DDBJ whole genome shotgun (WGS) entry which is preliminary data.</text>
</comment>
<evidence type="ECO:0000313" key="2">
    <source>
        <dbReference type="Proteomes" id="UP000324222"/>
    </source>
</evidence>
<name>A0A5B7EJW5_PORTR</name>
<evidence type="ECO:0000313" key="1">
    <source>
        <dbReference type="EMBL" id="MPC33537.1"/>
    </source>
</evidence>
<protein>
    <submittedName>
        <fullName evidence="1">Uncharacterized protein</fullName>
    </submittedName>
</protein>
<proteinExistence type="predicted"/>
<dbReference type="EMBL" id="VSRR010002855">
    <property type="protein sequence ID" value="MPC33537.1"/>
    <property type="molecule type" value="Genomic_DNA"/>
</dbReference>
<reference evidence="1 2" key="1">
    <citation type="submission" date="2019-05" db="EMBL/GenBank/DDBJ databases">
        <title>Another draft genome of Portunus trituberculatus and its Hox gene families provides insights of decapod evolution.</title>
        <authorList>
            <person name="Jeong J.-H."/>
            <person name="Song I."/>
            <person name="Kim S."/>
            <person name="Choi T."/>
            <person name="Kim D."/>
            <person name="Ryu S."/>
            <person name="Kim W."/>
        </authorList>
    </citation>
    <scope>NUCLEOTIDE SEQUENCE [LARGE SCALE GENOMIC DNA]</scope>
    <source>
        <tissue evidence="1">Muscle</tissue>
    </source>
</reference>
<gene>
    <name evidence="1" type="ORF">E2C01_026891</name>
</gene>
<keyword evidence="2" id="KW-1185">Reference proteome</keyword>
<accession>A0A5B7EJW5</accession>
<sequence length="63" mass="7135">MYYCLNSLDTLYQWWQGGTAPPDRPECRVKPPLSPNNTSSLMLRPQAAAEKAGHYDWSHSVTP</sequence>
<dbReference type="AlphaFoldDB" id="A0A5B7EJW5"/>
<dbReference type="Proteomes" id="UP000324222">
    <property type="component" value="Unassembled WGS sequence"/>
</dbReference>